<protein>
    <submittedName>
        <fullName evidence="2">Uncharacterized protein</fullName>
    </submittedName>
</protein>
<reference evidence="2 3" key="1">
    <citation type="journal article" date="2021" name="Nat. Commun.">
        <title>Genetic determinants of endophytism in the Arabidopsis root mycobiome.</title>
        <authorList>
            <person name="Mesny F."/>
            <person name="Miyauchi S."/>
            <person name="Thiergart T."/>
            <person name="Pickel B."/>
            <person name="Atanasova L."/>
            <person name="Karlsson M."/>
            <person name="Huettel B."/>
            <person name="Barry K.W."/>
            <person name="Haridas S."/>
            <person name="Chen C."/>
            <person name="Bauer D."/>
            <person name="Andreopoulos W."/>
            <person name="Pangilinan J."/>
            <person name="LaButti K."/>
            <person name="Riley R."/>
            <person name="Lipzen A."/>
            <person name="Clum A."/>
            <person name="Drula E."/>
            <person name="Henrissat B."/>
            <person name="Kohler A."/>
            <person name="Grigoriev I.V."/>
            <person name="Martin F.M."/>
            <person name="Hacquard S."/>
        </authorList>
    </citation>
    <scope>NUCLEOTIDE SEQUENCE [LARGE SCALE GENOMIC DNA]</scope>
    <source>
        <strain evidence="2 3">MPI-SDFR-AT-0080</strain>
    </source>
</reference>
<comment type="caution">
    <text evidence="2">The sequence shown here is derived from an EMBL/GenBank/DDBJ whole genome shotgun (WGS) entry which is preliminary data.</text>
</comment>
<feature type="compositionally biased region" description="Basic and acidic residues" evidence="1">
    <location>
        <begin position="137"/>
        <end position="151"/>
    </location>
</feature>
<evidence type="ECO:0000313" key="3">
    <source>
        <dbReference type="Proteomes" id="UP000774617"/>
    </source>
</evidence>
<proteinExistence type="predicted"/>
<keyword evidence="3" id="KW-1185">Reference proteome</keyword>
<dbReference type="Proteomes" id="UP000774617">
    <property type="component" value="Unassembled WGS sequence"/>
</dbReference>
<feature type="compositionally biased region" description="Basic and acidic residues" evidence="1">
    <location>
        <begin position="158"/>
        <end position="167"/>
    </location>
</feature>
<accession>A0ABQ8FUZ7</accession>
<feature type="region of interest" description="Disordered" evidence="1">
    <location>
        <begin position="137"/>
        <end position="167"/>
    </location>
</feature>
<evidence type="ECO:0000313" key="2">
    <source>
        <dbReference type="EMBL" id="KAH7028412.1"/>
    </source>
</evidence>
<gene>
    <name evidence="2" type="ORF">B0J12DRAFT_704525</name>
</gene>
<sequence length="192" mass="22030">MPRVIADDNVISKRSSLEIRVKHILNSGSSSDERALRPFAEPGPPSAQGHASHGVPRSARSRHRNDLTSSLDAHRKPTPALCPKNGADERETYQRKDFSAWVRTSNSGIESRWRFEERTTDRIRGTLPIGALCNMEHSREQSRMKRDEERHMRKRSEKAREGWAKRDKRMEAILQRLDSQLEQNPGMTRLGP</sequence>
<name>A0ABQ8FUZ7_9PEZI</name>
<dbReference type="EMBL" id="JAGTJR010000049">
    <property type="protein sequence ID" value="KAH7028412.1"/>
    <property type="molecule type" value="Genomic_DNA"/>
</dbReference>
<organism evidence="2 3">
    <name type="scientific">Macrophomina phaseolina</name>
    <dbReference type="NCBI Taxonomy" id="35725"/>
    <lineage>
        <taxon>Eukaryota</taxon>
        <taxon>Fungi</taxon>
        <taxon>Dikarya</taxon>
        <taxon>Ascomycota</taxon>
        <taxon>Pezizomycotina</taxon>
        <taxon>Dothideomycetes</taxon>
        <taxon>Dothideomycetes incertae sedis</taxon>
        <taxon>Botryosphaeriales</taxon>
        <taxon>Botryosphaeriaceae</taxon>
        <taxon>Macrophomina</taxon>
    </lineage>
</organism>
<evidence type="ECO:0000256" key="1">
    <source>
        <dbReference type="SAM" id="MobiDB-lite"/>
    </source>
</evidence>
<feature type="region of interest" description="Disordered" evidence="1">
    <location>
        <begin position="26"/>
        <end position="92"/>
    </location>
</feature>